<dbReference type="SUPFAM" id="SSF52172">
    <property type="entry name" value="CheY-like"/>
    <property type="match status" value="1"/>
</dbReference>
<dbReference type="RefSeq" id="WP_150376805.1">
    <property type="nucleotide sequence ID" value="NZ_CP044067.1"/>
</dbReference>
<evidence type="ECO:0000259" key="4">
    <source>
        <dbReference type="PROSITE" id="PS50110"/>
    </source>
</evidence>
<reference evidence="5 6" key="1">
    <citation type="submission" date="2019-09" db="EMBL/GenBank/DDBJ databases">
        <title>FDA dAtabase for Regulatory Grade micrObial Sequences (FDA-ARGOS): Supporting development and validation of Infectious Disease Dx tests.</title>
        <authorList>
            <person name="Sciortino C."/>
            <person name="Tallon L."/>
            <person name="Sadzewicz L."/>
            <person name="Vavikolanu K."/>
            <person name="Mehta A."/>
            <person name="Aluvathingal J."/>
            <person name="Nadendla S."/>
            <person name="Nandy P."/>
            <person name="Geyer C."/>
            <person name="Yan Y."/>
            <person name="Sichtig H."/>
        </authorList>
    </citation>
    <scope>NUCLEOTIDE SEQUENCE [LARGE SCALE GENOMIC DNA]</scope>
    <source>
        <strain evidence="5 6">FDAARGOS_664</strain>
    </source>
</reference>
<dbReference type="PANTHER" id="PTHR45339:SF1">
    <property type="entry name" value="HYBRID SIGNAL TRANSDUCTION HISTIDINE KINASE J"/>
    <property type="match status" value="1"/>
</dbReference>
<evidence type="ECO:0000313" key="5">
    <source>
        <dbReference type="EMBL" id="QET06084.1"/>
    </source>
</evidence>
<dbReference type="EMBL" id="CP044067">
    <property type="protein sequence ID" value="QET06084.1"/>
    <property type="molecule type" value="Genomic_DNA"/>
</dbReference>
<evidence type="ECO:0000313" key="6">
    <source>
        <dbReference type="Proteomes" id="UP000322822"/>
    </source>
</evidence>
<feature type="modified residue" description="4-aspartylphosphate" evidence="3">
    <location>
        <position position="62"/>
    </location>
</feature>
<dbReference type="PANTHER" id="PTHR45339">
    <property type="entry name" value="HYBRID SIGNAL TRANSDUCTION HISTIDINE KINASE J"/>
    <property type="match status" value="1"/>
</dbReference>
<protein>
    <submittedName>
        <fullName evidence="5">Response regulator</fullName>
    </submittedName>
</protein>
<dbReference type="Pfam" id="PF00072">
    <property type="entry name" value="Response_reg"/>
    <property type="match status" value="1"/>
</dbReference>
<dbReference type="Proteomes" id="UP000322822">
    <property type="component" value="Chromosome 2"/>
</dbReference>
<dbReference type="OrthoDB" id="8966718at2"/>
<sequence length="136" mass="14763">MSSQRNLPSSPRILVAEDHPVCALVLKNDLAELGAFDIAVCDCGVSAWRAWLRAPAALLITDLNMPRMDGMTLARAIRAAEVRTSHRTVIAALTASFTPTQRMHCAQSGIDELLLKPLELGALEALLKRHLVGQRA</sequence>
<dbReference type="AlphaFoldDB" id="A0A5P2HEQ6"/>
<evidence type="ECO:0000256" key="2">
    <source>
        <dbReference type="ARBA" id="ARBA00023012"/>
    </source>
</evidence>
<dbReference type="SMART" id="SM00448">
    <property type="entry name" value="REC"/>
    <property type="match status" value="1"/>
</dbReference>
<dbReference type="InterPro" id="IPR001789">
    <property type="entry name" value="Sig_transdc_resp-reg_receiver"/>
</dbReference>
<feature type="domain" description="Response regulatory" evidence="4">
    <location>
        <begin position="12"/>
        <end position="131"/>
    </location>
</feature>
<keyword evidence="1 3" id="KW-0597">Phosphoprotein</keyword>
<proteinExistence type="predicted"/>
<keyword evidence="2" id="KW-0902">Two-component regulatory system</keyword>
<dbReference type="GO" id="GO:0000160">
    <property type="term" value="P:phosphorelay signal transduction system"/>
    <property type="evidence" value="ECO:0007669"/>
    <property type="project" value="UniProtKB-KW"/>
</dbReference>
<gene>
    <name evidence="5" type="ORF">FOB72_29640</name>
</gene>
<evidence type="ECO:0000256" key="3">
    <source>
        <dbReference type="PROSITE-ProRule" id="PRU00169"/>
    </source>
</evidence>
<evidence type="ECO:0000256" key="1">
    <source>
        <dbReference type="ARBA" id="ARBA00022553"/>
    </source>
</evidence>
<dbReference type="PROSITE" id="PS50110">
    <property type="entry name" value="RESPONSE_REGULATORY"/>
    <property type="match status" value="1"/>
</dbReference>
<dbReference type="Gene3D" id="3.40.50.2300">
    <property type="match status" value="1"/>
</dbReference>
<organism evidence="5 6">
    <name type="scientific">Cupriavidus pauculus</name>
    <dbReference type="NCBI Taxonomy" id="82633"/>
    <lineage>
        <taxon>Bacteria</taxon>
        <taxon>Pseudomonadati</taxon>
        <taxon>Pseudomonadota</taxon>
        <taxon>Betaproteobacteria</taxon>
        <taxon>Burkholderiales</taxon>
        <taxon>Burkholderiaceae</taxon>
        <taxon>Cupriavidus</taxon>
    </lineage>
</organism>
<name>A0A5P2HEQ6_9BURK</name>
<accession>A0A5P2HEQ6</accession>
<dbReference type="InterPro" id="IPR011006">
    <property type="entry name" value="CheY-like_superfamily"/>
</dbReference>
<dbReference type="CDD" id="cd17546">
    <property type="entry name" value="REC_hyHK_CKI1_RcsC-like"/>
    <property type="match status" value="1"/>
</dbReference>